<dbReference type="OrthoDB" id="125325at2759"/>
<dbReference type="Proteomes" id="UP000198211">
    <property type="component" value="Unassembled WGS sequence"/>
</dbReference>
<sequence length="97" mass="10680">MLQVRRDNFVHNHPVSARVFVAYLSSRGIDSAIVTARVEGMLAVGAKRSRIYDYLLEHDQNVLQVAVDNMVHAYSASIVGNDGDEATARTPQLEKPG</sequence>
<comment type="caution">
    <text evidence="1">The sequence shown here is derived from an EMBL/GenBank/DDBJ whole genome shotgun (WGS) entry which is preliminary data.</text>
</comment>
<evidence type="ECO:0000313" key="2">
    <source>
        <dbReference type="Proteomes" id="UP000198211"/>
    </source>
</evidence>
<protein>
    <submittedName>
        <fullName evidence="1">Uncharacterized protein</fullName>
    </submittedName>
</protein>
<reference evidence="2" key="1">
    <citation type="submission" date="2017-03" db="EMBL/GenBank/DDBJ databases">
        <title>Phytopthora megakarya and P. palmivora, two closely related causual agents of cacao black pod achieved similar genome size and gene model numbers by different mechanisms.</title>
        <authorList>
            <person name="Ali S."/>
            <person name="Shao J."/>
            <person name="Larry D.J."/>
            <person name="Kronmiller B."/>
            <person name="Shen D."/>
            <person name="Strem M.D."/>
            <person name="Melnick R.L."/>
            <person name="Guiltinan M.J."/>
            <person name="Tyler B.M."/>
            <person name="Meinhardt L.W."/>
            <person name="Bailey B.A."/>
        </authorList>
    </citation>
    <scope>NUCLEOTIDE SEQUENCE [LARGE SCALE GENOMIC DNA]</scope>
    <source>
        <strain evidence="2">zdho120</strain>
    </source>
</reference>
<organism evidence="1 2">
    <name type="scientific">Phytophthora megakarya</name>
    <dbReference type="NCBI Taxonomy" id="4795"/>
    <lineage>
        <taxon>Eukaryota</taxon>
        <taxon>Sar</taxon>
        <taxon>Stramenopiles</taxon>
        <taxon>Oomycota</taxon>
        <taxon>Peronosporomycetes</taxon>
        <taxon>Peronosporales</taxon>
        <taxon>Peronosporaceae</taxon>
        <taxon>Phytophthora</taxon>
    </lineage>
</organism>
<accession>A0A225WWC1</accession>
<evidence type="ECO:0000313" key="1">
    <source>
        <dbReference type="EMBL" id="OWZ21358.1"/>
    </source>
</evidence>
<dbReference type="AlphaFoldDB" id="A0A225WWC1"/>
<gene>
    <name evidence="1" type="ORF">PHMEG_0004120</name>
</gene>
<dbReference type="EMBL" id="NBNE01000234">
    <property type="protein sequence ID" value="OWZ21358.1"/>
    <property type="molecule type" value="Genomic_DNA"/>
</dbReference>
<proteinExistence type="predicted"/>
<keyword evidence="2" id="KW-1185">Reference proteome</keyword>
<name>A0A225WWC1_9STRA</name>